<dbReference type="EMBL" id="CP036426">
    <property type="protein sequence ID" value="QDV37429.1"/>
    <property type="molecule type" value="Genomic_DNA"/>
</dbReference>
<gene>
    <name evidence="2" type="ORF">ElP_53680</name>
</gene>
<dbReference type="KEGG" id="tpla:ElP_53680"/>
<dbReference type="RefSeq" id="WP_145275235.1">
    <property type="nucleotide sequence ID" value="NZ_CP036426.1"/>
</dbReference>
<feature type="compositionally biased region" description="Low complexity" evidence="1">
    <location>
        <begin position="309"/>
        <end position="319"/>
    </location>
</feature>
<evidence type="ECO:0000256" key="1">
    <source>
        <dbReference type="SAM" id="MobiDB-lite"/>
    </source>
</evidence>
<proteinExistence type="predicted"/>
<evidence type="ECO:0000313" key="3">
    <source>
        <dbReference type="Proteomes" id="UP000317835"/>
    </source>
</evidence>
<organism evidence="2 3">
    <name type="scientific">Tautonia plasticadhaerens</name>
    <dbReference type="NCBI Taxonomy" id="2527974"/>
    <lineage>
        <taxon>Bacteria</taxon>
        <taxon>Pseudomonadati</taxon>
        <taxon>Planctomycetota</taxon>
        <taxon>Planctomycetia</taxon>
        <taxon>Isosphaerales</taxon>
        <taxon>Isosphaeraceae</taxon>
        <taxon>Tautonia</taxon>
    </lineage>
</organism>
<feature type="region of interest" description="Disordered" evidence="1">
    <location>
        <begin position="262"/>
        <end position="319"/>
    </location>
</feature>
<protein>
    <submittedName>
        <fullName evidence="2">Uncharacterized protein</fullName>
    </submittedName>
</protein>
<evidence type="ECO:0000313" key="2">
    <source>
        <dbReference type="EMBL" id="QDV37429.1"/>
    </source>
</evidence>
<sequence>MDADEPIDPLLDLHPDSPWRRPDWRWLRAGQLQHEGRRPSRSDDAWTRRSLRYRRAVDRHGNPTGRSPGRIDPTIHEARCIQAGLARTRSWELEARLLTGQSPATIAPAFGASPATVEAYAALFFDVADLLDAPDAIALIVLPGLHLDRRIQDPGLLARAYGYFGGPLLLEQVLAVLDRIGDPGAGPGADPPPPDGLENLVELAIAARSLPDDPATALALLRLGKAFAEVERRMAWGAASPLLQPLTVSPGFLLRSTAPASLAPATSSPISTDPRGDGQLDGGPTSPDGGSAIAGKVEAVSLPGHRRAATPAARSRAVG</sequence>
<dbReference type="Proteomes" id="UP000317835">
    <property type="component" value="Chromosome"/>
</dbReference>
<name>A0A518H9A7_9BACT</name>
<feature type="compositionally biased region" description="Low complexity" evidence="1">
    <location>
        <begin position="262"/>
        <end position="272"/>
    </location>
</feature>
<accession>A0A518H9A7</accession>
<dbReference type="AlphaFoldDB" id="A0A518H9A7"/>
<keyword evidence="3" id="KW-1185">Reference proteome</keyword>
<reference evidence="2 3" key="1">
    <citation type="submission" date="2019-02" db="EMBL/GenBank/DDBJ databases">
        <title>Deep-cultivation of Planctomycetes and their phenomic and genomic characterization uncovers novel biology.</title>
        <authorList>
            <person name="Wiegand S."/>
            <person name="Jogler M."/>
            <person name="Boedeker C."/>
            <person name="Pinto D."/>
            <person name="Vollmers J."/>
            <person name="Rivas-Marin E."/>
            <person name="Kohn T."/>
            <person name="Peeters S.H."/>
            <person name="Heuer A."/>
            <person name="Rast P."/>
            <person name="Oberbeckmann S."/>
            <person name="Bunk B."/>
            <person name="Jeske O."/>
            <person name="Meyerdierks A."/>
            <person name="Storesund J.E."/>
            <person name="Kallscheuer N."/>
            <person name="Luecker S."/>
            <person name="Lage O.M."/>
            <person name="Pohl T."/>
            <person name="Merkel B.J."/>
            <person name="Hornburger P."/>
            <person name="Mueller R.-W."/>
            <person name="Bruemmer F."/>
            <person name="Labrenz M."/>
            <person name="Spormann A.M."/>
            <person name="Op den Camp H."/>
            <person name="Overmann J."/>
            <person name="Amann R."/>
            <person name="Jetten M.S.M."/>
            <person name="Mascher T."/>
            <person name="Medema M.H."/>
            <person name="Devos D.P."/>
            <person name="Kaster A.-K."/>
            <person name="Ovreas L."/>
            <person name="Rohde M."/>
            <person name="Galperin M.Y."/>
            <person name="Jogler C."/>
        </authorList>
    </citation>
    <scope>NUCLEOTIDE SEQUENCE [LARGE SCALE GENOMIC DNA]</scope>
    <source>
        <strain evidence="2 3">ElP</strain>
    </source>
</reference>